<dbReference type="EMBL" id="OVEO01000011">
    <property type="protein sequence ID" value="SPQ99230.1"/>
    <property type="molecule type" value="Genomic_DNA"/>
</dbReference>
<geneLocation type="mitochondrion" evidence="6"/>
<dbReference type="FunFam" id="3.40.50.300:FF:001494">
    <property type="entry name" value="Pachytene checkpoint component Pch2"/>
    <property type="match status" value="1"/>
</dbReference>
<dbReference type="InterPro" id="IPR027417">
    <property type="entry name" value="P-loop_NTPase"/>
</dbReference>
<dbReference type="Pfam" id="PF00004">
    <property type="entry name" value="AAA"/>
    <property type="match status" value="1"/>
</dbReference>
<dbReference type="AlphaFoldDB" id="A0A3P3YGZ2"/>
<evidence type="ECO:0000259" key="5">
    <source>
        <dbReference type="SMART" id="SM00382"/>
    </source>
</evidence>
<dbReference type="GO" id="GO:0005634">
    <property type="term" value="C:nucleus"/>
    <property type="evidence" value="ECO:0007669"/>
    <property type="project" value="TreeGrafter"/>
</dbReference>
<protein>
    <recommendedName>
        <fullName evidence="5">AAA+ ATPase domain-containing protein</fullName>
    </recommendedName>
</protein>
<accession>A0A3P3YGZ2</accession>
<organism evidence="6 7">
    <name type="scientific">Plasmodiophora brassicae</name>
    <name type="common">Clubroot disease agent</name>
    <dbReference type="NCBI Taxonomy" id="37360"/>
    <lineage>
        <taxon>Eukaryota</taxon>
        <taxon>Sar</taxon>
        <taxon>Rhizaria</taxon>
        <taxon>Endomyxa</taxon>
        <taxon>Phytomyxea</taxon>
        <taxon>Plasmodiophorida</taxon>
        <taxon>Plasmodiophoridae</taxon>
        <taxon>Plasmodiophora</taxon>
    </lineage>
</organism>
<gene>
    <name evidence="6" type="ORF">PLBR_LOCUS6445</name>
</gene>
<keyword evidence="2" id="KW-0547">Nucleotide-binding</keyword>
<dbReference type="InterPro" id="IPR003959">
    <property type="entry name" value="ATPase_AAA_core"/>
</dbReference>
<dbReference type="SMART" id="SM00382">
    <property type="entry name" value="AAA"/>
    <property type="match status" value="1"/>
</dbReference>
<comment type="similarity">
    <text evidence="1">Belongs to the AAA ATPase family. PCH2 subfamily.</text>
</comment>
<evidence type="ECO:0000256" key="4">
    <source>
        <dbReference type="ARBA" id="ARBA00023254"/>
    </source>
</evidence>
<keyword evidence="4" id="KW-0469">Meiosis</keyword>
<dbReference type="GO" id="GO:0007131">
    <property type="term" value="P:reciprocal meiotic recombination"/>
    <property type="evidence" value="ECO:0007669"/>
    <property type="project" value="TreeGrafter"/>
</dbReference>
<evidence type="ECO:0000313" key="6">
    <source>
        <dbReference type="EMBL" id="SPQ99230.1"/>
    </source>
</evidence>
<dbReference type="Pfam" id="PF23242">
    <property type="entry name" value="AAA_lid_TRIP13_C"/>
    <property type="match status" value="1"/>
</dbReference>
<dbReference type="GO" id="GO:0005694">
    <property type="term" value="C:chromosome"/>
    <property type="evidence" value="ECO:0007669"/>
    <property type="project" value="TreeGrafter"/>
</dbReference>
<dbReference type="InterPro" id="IPR003593">
    <property type="entry name" value="AAA+_ATPase"/>
</dbReference>
<dbReference type="GO" id="GO:0051598">
    <property type="term" value="P:meiotic recombination checkpoint signaling"/>
    <property type="evidence" value="ECO:0007669"/>
    <property type="project" value="TreeGrafter"/>
</dbReference>
<dbReference type="InterPro" id="IPR058249">
    <property type="entry name" value="Pch2_C"/>
</dbReference>
<feature type="domain" description="AAA+ ATPase" evidence="5">
    <location>
        <begin position="183"/>
        <end position="335"/>
    </location>
</feature>
<evidence type="ECO:0000313" key="7">
    <source>
        <dbReference type="Proteomes" id="UP000290189"/>
    </source>
</evidence>
<dbReference type="Gene3D" id="3.40.50.300">
    <property type="entry name" value="P-loop containing nucleotide triphosphate hydrolases"/>
    <property type="match status" value="1"/>
</dbReference>
<evidence type="ECO:0000256" key="2">
    <source>
        <dbReference type="ARBA" id="ARBA00022741"/>
    </source>
</evidence>
<proteinExistence type="inferred from homology"/>
<dbReference type="InterPro" id="IPR044539">
    <property type="entry name" value="Pch2-like"/>
</dbReference>
<keyword evidence="6" id="KW-0496">Mitochondrion</keyword>
<dbReference type="GO" id="GO:0016887">
    <property type="term" value="F:ATP hydrolysis activity"/>
    <property type="evidence" value="ECO:0007669"/>
    <property type="project" value="InterPro"/>
</dbReference>
<sequence length="441" mass="48319">MSGETATAAADAKVEVMDEEVTTGSAGADRGEKLLPVVDIDVCLRGDCVCDPGAVEARVYAFVRDTTAFFSTGPLDLSHDDPLNSFVERAHVYVPGDTMCVPFWSAEVDIHVFQLSRDQAAEEMADNDDDVVACQIYTMPSAEYDGVWESLTFEEDIKRKLLGYASTAMQFSDLNVNPRIIGWNRMVLLHGPPGSGKTSLCTGLAQLLSIRLSRRYPHCQLVSINAHSLFSKWFSESGKLVLKLFQRIQDLVSDETSLVVLLIDEVESLAGARQAALSGSEPSDSIRVVNALLTQLDQLKHKRNVLICCTSNLSQAIDLAFLDRADMRLFIGPPGANARLEILRSCLAELIRTGIVKEDAERSGSVPDDGDALKQLALDLEGISGRSLRRLPFQAQSLYVNKLGATASEFISAMSRAYRELRAHAEIIKKKHQLPCALSIE</sequence>
<dbReference type="GO" id="GO:0005524">
    <property type="term" value="F:ATP binding"/>
    <property type="evidence" value="ECO:0007669"/>
    <property type="project" value="UniProtKB-KW"/>
</dbReference>
<dbReference type="Proteomes" id="UP000290189">
    <property type="component" value="Unassembled WGS sequence"/>
</dbReference>
<dbReference type="SUPFAM" id="SSF52540">
    <property type="entry name" value="P-loop containing nucleoside triphosphate hydrolases"/>
    <property type="match status" value="1"/>
</dbReference>
<dbReference type="Pfam" id="PF23563">
    <property type="entry name" value="TRIP13_N"/>
    <property type="match status" value="1"/>
</dbReference>
<dbReference type="PANTHER" id="PTHR45991:SF1">
    <property type="entry name" value="PACHYTENE CHECKPOINT PROTEIN 2 HOMOLOG"/>
    <property type="match status" value="1"/>
</dbReference>
<name>A0A3P3YGZ2_PLABS</name>
<evidence type="ECO:0000256" key="1">
    <source>
        <dbReference type="ARBA" id="ARBA00007271"/>
    </source>
</evidence>
<dbReference type="PANTHER" id="PTHR45991">
    <property type="entry name" value="PACHYTENE CHECKPOINT PROTEIN 2"/>
    <property type="match status" value="1"/>
</dbReference>
<reference evidence="6 7" key="1">
    <citation type="submission" date="2018-03" db="EMBL/GenBank/DDBJ databases">
        <authorList>
            <person name="Fogelqvist J."/>
        </authorList>
    </citation>
    <scope>NUCLEOTIDE SEQUENCE [LARGE SCALE GENOMIC DNA]</scope>
</reference>
<evidence type="ECO:0000256" key="3">
    <source>
        <dbReference type="ARBA" id="ARBA00022840"/>
    </source>
</evidence>
<keyword evidence="3" id="KW-0067">ATP-binding</keyword>